<dbReference type="Pfam" id="PF17403">
    <property type="entry name" value="Nrap_D2"/>
    <property type="match status" value="1"/>
</dbReference>
<organism evidence="7">
    <name type="scientific">Ornithodoros turicata</name>
    <dbReference type="NCBI Taxonomy" id="34597"/>
    <lineage>
        <taxon>Eukaryota</taxon>
        <taxon>Metazoa</taxon>
        <taxon>Ecdysozoa</taxon>
        <taxon>Arthropoda</taxon>
        <taxon>Chelicerata</taxon>
        <taxon>Arachnida</taxon>
        <taxon>Acari</taxon>
        <taxon>Parasitiformes</taxon>
        <taxon>Ixodida</taxon>
        <taxon>Ixodoidea</taxon>
        <taxon>Argasidae</taxon>
        <taxon>Ornithodorinae</taxon>
        <taxon>Ornithodoros</taxon>
    </lineage>
</organism>
<dbReference type="Pfam" id="PF17405">
    <property type="entry name" value="Nrap_D4"/>
    <property type="match status" value="1"/>
</dbReference>
<name>A0A2R5L987_9ACAR</name>
<protein>
    <recommendedName>
        <fullName evidence="1">Nucleolar protein 6</fullName>
    </recommendedName>
</protein>
<evidence type="ECO:0000259" key="2">
    <source>
        <dbReference type="Pfam" id="PF17403"/>
    </source>
</evidence>
<keyword evidence="1" id="KW-0694">RNA-binding</keyword>
<sequence>MMSSYQAMRYVLLSLSQSDWMEEPISLCSESQQNQPSIEEFSEHYPLVFVDPSGFLNLCARTSVESYLRVKHEAHLAITFLDSCSADSFQALFMTRVPFYRTFDLFVRLDKSDIESALDSLTLRDQLADADGNESYVAAHAVCSILRRGLNRRISLLSARLTASPEWGLNVTPPEPEASVDFGIILNSPECYNLVDKGPPADAPEALEFRNFWGDRSELRRFQDGSILEAVVWNAKLACEQREIVLSIVRYLLRQYVHVEGVTCVGDFLDPVLRLSKVTWPQRAPYGTGEETNLIVIKTYDEFSKQLRKLSDLPLEVSSVQGISAVLRSTEVFPPFKGVLSTDFGMAYTVDDKYLLPVATKAHFHHLVIPVEVIVHMEASGKWPDDLDALQRVKAAFHIALAKELKQQCSLPTLVRPGYIDILKEGFVFRVRIACHKEITLAKVQVTPDGMVKMKDTEASLHLEYLTERLPGLTSSLHGLQQQHGTFGAACRLAKRWVSAQFLYGHVPDECVEILVASVYLTPAPYAVPNSPRVAFQRFLALLVNHDWSTQPLIVDFADKLTKEKCAEVQSTFINSRSTLPAMFITTPFDGNHLSPWTRQAPTGQILCRLVALAKASLQVLEQQISCPVDIDVKQIFRAPLDPYDVLIHLDEARIPNAYQGVDYSEGVSVKPVLKLLFPVVGVDVVSCYVQALRDAYGDLALFFYDHYGGKCVGVLWKPKAFEPQPFKISAVPGRMLNGEGKLIPNVEAILEDFGVIGQGLVASVEARTSKWKI</sequence>
<dbReference type="GO" id="GO:0034456">
    <property type="term" value="C:UTP-C complex"/>
    <property type="evidence" value="ECO:0007669"/>
    <property type="project" value="TreeGrafter"/>
</dbReference>
<keyword evidence="1" id="KW-0539">Nucleus</keyword>
<evidence type="ECO:0000259" key="5">
    <source>
        <dbReference type="Pfam" id="PF17406"/>
    </source>
</evidence>
<dbReference type="InterPro" id="IPR035367">
    <property type="entry name" value="Nrap_D2"/>
</dbReference>
<dbReference type="InterPro" id="IPR035369">
    <property type="entry name" value="Nrap_D4"/>
</dbReference>
<dbReference type="InterPro" id="IPR005554">
    <property type="entry name" value="NOL6/Upt22"/>
</dbReference>
<feature type="domain" description="Nrap protein" evidence="5">
    <location>
        <begin position="485"/>
        <end position="638"/>
    </location>
</feature>
<comment type="subcellular location">
    <subcellularLocation>
        <location evidence="1">Nucleus</location>
        <location evidence="1">Nucleolus</location>
    </subcellularLocation>
</comment>
<feature type="domain" description="Nrap protein" evidence="3">
    <location>
        <begin position="100"/>
        <end position="256"/>
    </location>
</feature>
<dbReference type="Pfam" id="PF17406">
    <property type="entry name" value="Nrap_D5"/>
    <property type="match status" value="1"/>
</dbReference>
<dbReference type="GO" id="GO:0032040">
    <property type="term" value="C:small-subunit processome"/>
    <property type="evidence" value="ECO:0007669"/>
    <property type="project" value="TreeGrafter"/>
</dbReference>
<dbReference type="GO" id="GO:0006364">
    <property type="term" value="P:rRNA processing"/>
    <property type="evidence" value="ECO:0007669"/>
    <property type="project" value="TreeGrafter"/>
</dbReference>
<dbReference type="GO" id="GO:0006409">
    <property type="term" value="P:tRNA export from nucleus"/>
    <property type="evidence" value="ECO:0007669"/>
    <property type="project" value="TreeGrafter"/>
</dbReference>
<dbReference type="Gene3D" id="1.10.1410.10">
    <property type="match status" value="1"/>
</dbReference>
<evidence type="ECO:0000259" key="6">
    <source>
        <dbReference type="Pfam" id="PF17407"/>
    </source>
</evidence>
<dbReference type="EMBL" id="GGLE01001909">
    <property type="protein sequence ID" value="MBY06035.1"/>
    <property type="molecule type" value="Transcribed_RNA"/>
</dbReference>
<dbReference type="Gene3D" id="3.30.70.3030">
    <property type="match status" value="1"/>
</dbReference>
<reference evidence="7" key="1">
    <citation type="submission" date="2018-03" db="EMBL/GenBank/DDBJ databases">
        <title>The relapsing fever spirochete Borrelia turicatae persists in the highly oxidative environment of its soft-bodied tick vector.</title>
        <authorList>
            <person name="Bourret T.J."/>
            <person name="Boyle W.K."/>
            <person name="Valenzuela J.G."/>
            <person name="Oliveira F."/>
            <person name="Lopez J.E."/>
        </authorList>
    </citation>
    <scope>NUCLEOTIDE SEQUENCE</scope>
    <source>
        <strain evidence="7">Kansas strain/isolate</strain>
        <tissue evidence="7">Salivary glands</tissue>
    </source>
</reference>
<dbReference type="GO" id="GO:0032545">
    <property type="term" value="C:CURI complex"/>
    <property type="evidence" value="ECO:0007669"/>
    <property type="project" value="TreeGrafter"/>
</dbReference>
<dbReference type="InterPro" id="IPR035368">
    <property type="entry name" value="Nrap_D3"/>
</dbReference>
<dbReference type="AlphaFoldDB" id="A0A2R5L987"/>
<comment type="similarity">
    <text evidence="1">Belongs to the NRAP family.</text>
</comment>
<dbReference type="Pfam" id="PF17407">
    <property type="entry name" value="Nrap_D6"/>
    <property type="match status" value="1"/>
</dbReference>
<dbReference type="GO" id="GO:0003723">
    <property type="term" value="F:RNA binding"/>
    <property type="evidence" value="ECO:0007669"/>
    <property type="project" value="UniProtKB-KW"/>
</dbReference>
<feature type="domain" description="Nrap protein" evidence="4">
    <location>
        <begin position="286"/>
        <end position="482"/>
    </location>
</feature>
<dbReference type="InterPro" id="IPR035371">
    <property type="entry name" value="Nrap_D6"/>
</dbReference>
<evidence type="ECO:0000256" key="1">
    <source>
        <dbReference type="RuleBase" id="RU364032"/>
    </source>
</evidence>
<dbReference type="PANTHER" id="PTHR17972:SF0">
    <property type="entry name" value="NUCLEOLAR PROTEIN 6"/>
    <property type="match status" value="1"/>
</dbReference>
<proteinExistence type="inferred from homology"/>
<evidence type="ECO:0000259" key="4">
    <source>
        <dbReference type="Pfam" id="PF17405"/>
    </source>
</evidence>
<evidence type="ECO:0000259" key="3">
    <source>
        <dbReference type="Pfam" id="PF17404"/>
    </source>
</evidence>
<accession>A0A2R5L987</accession>
<dbReference type="PANTHER" id="PTHR17972">
    <property type="entry name" value="NUCLEOLAR RNA-ASSOCIATED PROTEIN"/>
    <property type="match status" value="1"/>
</dbReference>
<feature type="domain" description="Nrap protein" evidence="2">
    <location>
        <begin position="2"/>
        <end position="96"/>
    </location>
</feature>
<dbReference type="Pfam" id="PF17404">
    <property type="entry name" value="Nrap_D3"/>
    <property type="match status" value="1"/>
</dbReference>
<feature type="domain" description="Nrap protein" evidence="6">
    <location>
        <begin position="641"/>
        <end position="765"/>
    </location>
</feature>
<dbReference type="InterPro" id="IPR035370">
    <property type="entry name" value="Nrap_D5"/>
</dbReference>
<evidence type="ECO:0000313" key="7">
    <source>
        <dbReference type="EMBL" id="MBY06035.1"/>
    </source>
</evidence>